<evidence type="ECO:0000313" key="7">
    <source>
        <dbReference type="EMBL" id="BBO87288.1"/>
    </source>
</evidence>
<name>A0A5K8A4E8_9BACT</name>
<keyword evidence="8" id="KW-1185">Reference proteome</keyword>
<evidence type="ECO:0000256" key="3">
    <source>
        <dbReference type="ARBA" id="ARBA00048267"/>
    </source>
</evidence>
<evidence type="ECO:0000256" key="4">
    <source>
        <dbReference type="PROSITE-ProRule" id="PRU00050"/>
    </source>
</evidence>
<feature type="compositionally biased region" description="Basic and acidic residues" evidence="5">
    <location>
        <begin position="1"/>
        <end position="10"/>
    </location>
</feature>
<feature type="domain" description="CheB-type methylesterase" evidence="6">
    <location>
        <begin position="37"/>
        <end position="223"/>
    </location>
</feature>
<feature type="active site" evidence="4">
    <location>
        <position position="47"/>
    </location>
</feature>
<dbReference type="PROSITE" id="PS50122">
    <property type="entry name" value="CHEB"/>
    <property type="match status" value="1"/>
</dbReference>
<dbReference type="GO" id="GO:0006935">
    <property type="term" value="P:chemotaxis"/>
    <property type="evidence" value="ECO:0007669"/>
    <property type="project" value="UniProtKB-UniRule"/>
</dbReference>
<dbReference type="GO" id="GO:0000156">
    <property type="term" value="F:phosphorelay response regulator activity"/>
    <property type="evidence" value="ECO:0007669"/>
    <property type="project" value="InterPro"/>
</dbReference>
<feature type="region of interest" description="Disordered" evidence="5">
    <location>
        <begin position="1"/>
        <end position="31"/>
    </location>
</feature>
<dbReference type="AlphaFoldDB" id="A0A5K8A4E8"/>
<evidence type="ECO:0000259" key="6">
    <source>
        <dbReference type="PROSITE" id="PS50122"/>
    </source>
</evidence>
<sequence>MIDKMIDKKNTKQSSPGKARAPASRTKKAKPLKRSAPLFPIVGLGASAGGLQALKTFFSHVPENCGMAFIVLVHMTPKQPSMMPGLLQKVTSLPVETARDGHCIEADHIYVIPPDKEISVFRGKIQLLDVVERHSILPIDAFLRSLAQDQGPRAVAVVLSGTGTDGTLGIKEIKANDGLVLVQSETSADYDGMPRSAIATGMADIILPPEEMPRRLSQYFSLHPVTARGTALARSGQQAWLYKFLPSCAPRSDTIFPSTSSTLCCAESTAAWASTRSRATNNTSACCVKIPRKSKPCSASCSSG</sequence>
<accession>A0A5K8A4E8</accession>
<reference evidence="7 8" key="1">
    <citation type="submission" date="2019-11" db="EMBL/GenBank/DDBJ databases">
        <title>Comparative genomics of hydrocarbon-degrading Desulfosarcina strains.</title>
        <authorList>
            <person name="Watanabe M."/>
            <person name="Kojima H."/>
            <person name="Fukui M."/>
        </authorList>
    </citation>
    <scope>NUCLEOTIDE SEQUENCE [LARGE SCALE GENOMIC DNA]</scope>
    <source>
        <strain evidence="8">oXyS1</strain>
    </source>
</reference>
<dbReference type="PANTHER" id="PTHR42872">
    <property type="entry name" value="PROTEIN-GLUTAMATE METHYLESTERASE/PROTEIN-GLUTAMINE GLUTAMINASE"/>
    <property type="match status" value="1"/>
</dbReference>
<dbReference type="EMBL" id="AP021879">
    <property type="protein sequence ID" value="BBO87288.1"/>
    <property type="molecule type" value="Genomic_DNA"/>
</dbReference>
<dbReference type="Pfam" id="PF01339">
    <property type="entry name" value="CheB_methylest"/>
    <property type="match status" value="1"/>
</dbReference>
<dbReference type="SUPFAM" id="SSF52738">
    <property type="entry name" value="Methylesterase CheB, C-terminal domain"/>
    <property type="match status" value="1"/>
</dbReference>
<dbReference type="InterPro" id="IPR035909">
    <property type="entry name" value="CheB_C"/>
</dbReference>
<dbReference type="InterPro" id="IPR000673">
    <property type="entry name" value="Sig_transdc_resp-reg_Me-estase"/>
</dbReference>
<dbReference type="GO" id="GO:0008984">
    <property type="term" value="F:protein-glutamate methylesterase activity"/>
    <property type="evidence" value="ECO:0007669"/>
    <property type="project" value="UniProtKB-EC"/>
</dbReference>
<dbReference type="EC" id="3.1.1.61" evidence="2"/>
<keyword evidence="4" id="KW-0145">Chemotaxis</keyword>
<protein>
    <recommendedName>
        <fullName evidence="2">protein-glutamate methylesterase</fullName>
        <ecNumber evidence="2">3.1.1.61</ecNumber>
    </recommendedName>
</protein>
<dbReference type="Proteomes" id="UP000422108">
    <property type="component" value="Chromosome"/>
</dbReference>
<evidence type="ECO:0000256" key="2">
    <source>
        <dbReference type="ARBA" id="ARBA00039140"/>
    </source>
</evidence>
<evidence type="ECO:0000256" key="1">
    <source>
        <dbReference type="ARBA" id="ARBA00022801"/>
    </source>
</evidence>
<feature type="active site" evidence="4">
    <location>
        <position position="74"/>
    </location>
</feature>
<dbReference type="PANTHER" id="PTHR42872:SF6">
    <property type="entry name" value="PROTEIN-GLUTAMATE METHYLESTERASE_PROTEIN-GLUTAMINE GLUTAMINASE"/>
    <property type="match status" value="1"/>
</dbReference>
<evidence type="ECO:0000313" key="8">
    <source>
        <dbReference type="Proteomes" id="UP000422108"/>
    </source>
</evidence>
<dbReference type="Gene3D" id="3.40.50.180">
    <property type="entry name" value="Methylesterase CheB, C-terminal domain"/>
    <property type="match status" value="1"/>
</dbReference>
<dbReference type="CDD" id="cd16434">
    <property type="entry name" value="CheB-CheR_fusion"/>
    <property type="match status" value="1"/>
</dbReference>
<comment type="catalytic activity">
    <reaction evidence="3">
        <text>[protein]-L-glutamate 5-O-methyl ester + H2O = L-glutamyl-[protein] + methanol + H(+)</text>
        <dbReference type="Rhea" id="RHEA:23236"/>
        <dbReference type="Rhea" id="RHEA-COMP:10208"/>
        <dbReference type="Rhea" id="RHEA-COMP:10311"/>
        <dbReference type="ChEBI" id="CHEBI:15377"/>
        <dbReference type="ChEBI" id="CHEBI:15378"/>
        <dbReference type="ChEBI" id="CHEBI:17790"/>
        <dbReference type="ChEBI" id="CHEBI:29973"/>
        <dbReference type="ChEBI" id="CHEBI:82795"/>
        <dbReference type="EC" id="3.1.1.61"/>
    </reaction>
</comment>
<organism evidence="7 8">
    <name type="scientific">Desulfosarcina ovata subsp. ovata</name>
    <dbReference type="NCBI Taxonomy" id="2752305"/>
    <lineage>
        <taxon>Bacteria</taxon>
        <taxon>Pseudomonadati</taxon>
        <taxon>Thermodesulfobacteriota</taxon>
        <taxon>Desulfobacteria</taxon>
        <taxon>Desulfobacterales</taxon>
        <taxon>Desulfosarcinaceae</taxon>
        <taxon>Desulfosarcina</taxon>
    </lineage>
</organism>
<evidence type="ECO:0000256" key="5">
    <source>
        <dbReference type="SAM" id="MobiDB-lite"/>
    </source>
</evidence>
<proteinExistence type="predicted"/>
<keyword evidence="1 4" id="KW-0378">Hydrolase</keyword>
<feature type="active site" evidence="4">
    <location>
        <position position="165"/>
    </location>
</feature>
<dbReference type="GO" id="GO:0005737">
    <property type="term" value="C:cytoplasm"/>
    <property type="evidence" value="ECO:0007669"/>
    <property type="project" value="InterPro"/>
</dbReference>
<gene>
    <name evidence="7" type="ORF">DSCOOX_04680</name>
</gene>